<feature type="domain" description="Cryptic loci regulator 2 N-terminal" evidence="2">
    <location>
        <begin position="81"/>
        <end position="147"/>
    </location>
</feature>
<feature type="region of interest" description="Disordered" evidence="1">
    <location>
        <begin position="608"/>
        <end position="646"/>
    </location>
</feature>
<dbReference type="HOGENOM" id="CLU_013221_0_0_1"/>
<keyword evidence="4" id="KW-1185">Reference proteome</keyword>
<feature type="compositionally biased region" description="Low complexity" evidence="1">
    <location>
        <begin position="314"/>
        <end position="329"/>
    </location>
</feature>
<feature type="region of interest" description="Disordered" evidence="1">
    <location>
        <begin position="281"/>
        <end position="335"/>
    </location>
</feature>
<dbReference type="STRING" id="765257.A0A0C9Z453"/>
<dbReference type="EMBL" id="KN833722">
    <property type="protein sequence ID" value="KIK23876.1"/>
    <property type="molecule type" value="Genomic_DNA"/>
</dbReference>
<dbReference type="PANTHER" id="PTHR38046:SF1">
    <property type="entry name" value="CRYPTIC LOCI REGULATOR 2"/>
    <property type="match status" value="1"/>
</dbReference>
<dbReference type="Pfam" id="PF16761">
    <property type="entry name" value="Clr2_transil"/>
    <property type="match status" value="1"/>
</dbReference>
<evidence type="ECO:0000259" key="2">
    <source>
        <dbReference type="Pfam" id="PF16761"/>
    </source>
</evidence>
<dbReference type="GO" id="GO:0033553">
    <property type="term" value="C:rDNA heterochromatin"/>
    <property type="evidence" value="ECO:0007669"/>
    <property type="project" value="TreeGrafter"/>
</dbReference>
<reference evidence="4" key="2">
    <citation type="submission" date="2015-01" db="EMBL/GenBank/DDBJ databases">
        <title>Evolutionary Origins and Diversification of the Mycorrhizal Mutualists.</title>
        <authorList>
            <consortium name="DOE Joint Genome Institute"/>
            <consortium name="Mycorrhizal Genomics Consortium"/>
            <person name="Kohler A."/>
            <person name="Kuo A."/>
            <person name="Nagy L.G."/>
            <person name="Floudas D."/>
            <person name="Copeland A."/>
            <person name="Barry K.W."/>
            <person name="Cichocki N."/>
            <person name="Veneault-Fourrey C."/>
            <person name="LaButti K."/>
            <person name="Lindquist E.A."/>
            <person name="Lipzen A."/>
            <person name="Lundell T."/>
            <person name="Morin E."/>
            <person name="Murat C."/>
            <person name="Riley R."/>
            <person name="Ohm R."/>
            <person name="Sun H."/>
            <person name="Tunlid A."/>
            <person name="Henrissat B."/>
            <person name="Grigoriev I.V."/>
            <person name="Hibbett D.S."/>
            <person name="Martin F."/>
        </authorList>
    </citation>
    <scope>NUCLEOTIDE SEQUENCE [LARGE SCALE GENOMIC DNA]</scope>
    <source>
        <strain evidence="4">441</strain>
    </source>
</reference>
<organism evidence="3 4">
    <name type="scientific">Pisolithus microcarpus 441</name>
    <dbReference type="NCBI Taxonomy" id="765257"/>
    <lineage>
        <taxon>Eukaryota</taxon>
        <taxon>Fungi</taxon>
        <taxon>Dikarya</taxon>
        <taxon>Basidiomycota</taxon>
        <taxon>Agaricomycotina</taxon>
        <taxon>Agaricomycetes</taxon>
        <taxon>Agaricomycetidae</taxon>
        <taxon>Boletales</taxon>
        <taxon>Sclerodermatineae</taxon>
        <taxon>Pisolithaceae</taxon>
        <taxon>Pisolithus</taxon>
    </lineage>
</organism>
<dbReference type="GO" id="GO:0031934">
    <property type="term" value="C:mating-type region heterochromatin"/>
    <property type="evidence" value="ECO:0007669"/>
    <property type="project" value="TreeGrafter"/>
</dbReference>
<dbReference type="OrthoDB" id="2421327at2759"/>
<dbReference type="GO" id="GO:0030466">
    <property type="term" value="P:silent mating-type cassette heterochromatin formation"/>
    <property type="evidence" value="ECO:0007669"/>
    <property type="project" value="TreeGrafter"/>
</dbReference>
<protein>
    <recommendedName>
        <fullName evidence="2">Cryptic loci regulator 2 N-terminal domain-containing protein</fullName>
    </recommendedName>
</protein>
<evidence type="ECO:0000256" key="1">
    <source>
        <dbReference type="SAM" id="MobiDB-lite"/>
    </source>
</evidence>
<feature type="region of interest" description="Disordered" evidence="1">
    <location>
        <begin position="157"/>
        <end position="226"/>
    </location>
</feature>
<dbReference type="InterPro" id="IPR038986">
    <property type="entry name" value="Clr2"/>
</dbReference>
<name>A0A0C9Z453_9AGAM</name>
<dbReference type="GO" id="GO:0070824">
    <property type="term" value="C:SHREC complex"/>
    <property type="evidence" value="ECO:0007669"/>
    <property type="project" value="InterPro"/>
</dbReference>
<proteinExistence type="predicted"/>
<feature type="compositionally biased region" description="Low complexity" evidence="1">
    <location>
        <begin position="170"/>
        <end position="190"/>
    </location>
</feature>
<dbReference type="AlphaFoldDB" id="A0A0C9Z453"/>
<dbReference type="Proteomes" id="UP000054018">
    <property type="component" value="Unassembled WGS sequence"/>
</dbReference>
<dbReference type="InterPro" id="IPR031915">
    <property type="entry name" value="Clr2_N"/>
</dbReference>
<reference evidence="3 4" key="1">
    <citation type="submission" date="2014-04" db="EMBL/GenBank/DDBJ databases">
        <authorList>
            <consortium name="DOE Joint Genome Institute"/>
            <person name="Kuo A."/>
            <person name="Kohler A."/>
            <person name="Costa M.D."/>
            <person name="Nagy L.G."/>
            <person name="Floudas D."/>
            <person name="Copeland A."/>
            <person name="Barry K.W."/>
            <person name="Cichocki N."/>
            <person name="Veneault-Fourrey C."/>
            <person name="LaButti K."/>
            <person name="Lindquist E.A."/>
            <person name="Lipzen A."/>
            <person name="Lundell T."/>
            <person name="Morin E."/>
            <person name="Murat C."/>
            <person name="Sun H."/>
            <person name="Tunlid A."/>
            <person name="Henrissat B."/>
            <person name="Grigoriev I.V."/>
            <person name="Hibbett D.S."/>
            <person name="Martin F."/>
            <person name="Nordberg H.P."/>
            <person name="Cantor M.N."/>
            <person name="Hua S.X."/>
        </authorList>
    </citation>
    <scope>NUCLEOTIDE SEQUENCE [LARGE SCALE GENOMIC DNA]</scope>
    <source>
        <strain evidence="3 4">441</strain>
    </source>
</reference>
<gene>
    <name evidence="3" type="ORF">PISMIDRAFT_10654</name>
</gene>
<evidence type="ECO:0000313" key="3">
    <source>
        <dbReference type="EMBL" id="KIK23876.1"/>
    </source>
</evidence>
<accession>A0A0C9Z453</accession>
<dbReference type="PANTHER" id="PTHR38046">
    <property type="entry name" value="CRYPTIC LOCI REGULATOR 2"/>
    <property type="match status" value="1"/>
</dbReference>
<evidence type="ECO:0000313" key="4">
    <source>
        <dbReference type="Proteomes" id="UP000054018"/>
    </source>
</evidence>
<sequence length="871" mass="94573">MSARGASTGYVLPANPTYIDFSISDGDPGQWPTNTTRVVDSEGHVNYMRLVPLDESLCIKWRCEVGASLAVRLNKPAGPNYVLRGWPEGYQMFDHNKGPAGAPRHDAYLIGSSYAKRFRSVPEFIPHALWLLTDPTLNRANCACKYCNRKPQREITASMGLLPRRSTPLSGGPAPRGQRAAGASASTSASVRQVRDRGKPYAAIRRAPRPVKQPTGPKQNMSRERNADLRTAYAEGMELRRWFRDGELLWCALNPPIPGLAGDKDAITFWPGLVEEAKIKSEAVAKPNSPDETPEKNTGTDIVMTDATRPSDGSNEAPAAESSSSPSKAADNDEDKRVPWTVVQTLWYKIKLLGIPHSYNIRADQVLPYQAHAPSDELIQAIHRVPLEQMNTDTDTFKPSDTTQFAEAAAPFALAVQIAANLAGYWTPTDDWEYKFSIPPSPDVATSPFPTIKGDNTSLHAVMNASMAYNASLSESISAAGPSSGSTSILPTFPHTQTVTQTRYQGLWWGAERVWTDELLRLKLSRGQVAPQGVENILPPAGPSRKAIEYARTLDGNVDDCEDIVGAAGRGLFMLLQGLYVVDVPKVNGSTGKECRASGTLYELVDEDWDGDIGEGSGNGKDNGKGKGKATEQSGGVEIPATSTNGVTTGSISIEAPSGPQLANPNPAVPVERTTSDIVSHTDSMTALRQRKASSSNELLSRPVLSSPFPLPPPPEGFRFRPILTPGYEAVISLNLIAGRYYPRLLQHPLLQGCVEKALDAGSENVVEASQLWALEGLAPGFNNTMDPVRWRPTRVGMIREADKEARQGLEEHWRARAREKEENDAMEASYLPLQQLPDHVTNDASVIPAIEVLEANASSMEVDSQGTRAD</sequence>